<evidence type="ECO:0000313" key="2">
    <source>
        <dbReference type="EMBL" id="KAA9340756.1"/>
    </source>
</evidence>
<proteinExistence type="predicted"/>
<comment type="caution">
    <text evidence="2">The sequence shown here is derived from an EMBL/GenBank/DDBJ whole genome shotgun (WGS) entry which is preliminary data.</text>
</comment>
<feature type="transmembrane region" description="Helical" evidence="1">
    <location>
        <begin position="5"/>
        <end position="23"/>
    </location>
</feature>
<sequence length="908" mass="103761">MPKRFIFYFGVLLLLAGLGYYGYSKWEEAREKVDLWTLVPDDAVFVIESGNHTQFIDRLKRTQVWESLSEVTYLRRLEDNLALVDSIGGRKGDLFRFLGPKTMLTSAHVVSKTDYDLVFYLPISTVKEHRYVRTLVENLEKNKVFQHSSHTYQGIQVTELKNLNNAGVISYFSYRNNLVISQSPVLLESIIRRIKRQQLASVKAGFKNINYLNQEKVYANVFINYRNLPPFLRLFFKPELQPAIEYLSGLCRNSMLEFKLENNKLFLNGFSNPEDLHGTFHEHIAGQKPKQFLMQQFIPNRMAVLLHFGLDQTSRMRQFNNPGPELNTPMSALTDSLANFFGGELALGYLQTYNPAASPEKVAVAQLAAPLKALALLNHMVSVQNQEAGTIPYKEQKGRYTIRMIPEPELPRKLFGKLFSGFEQTYFVQVENYVFFADDVVTLRSLIADIDAENVWSKSVAQKAFLEETQHETNFSLYVNSENAWNMLNRYVAPDKRTSLLRNEDLITDFNQFSLQFSAVDKQYYTSILLRQQDALAIEDQKADTFEIEKSVAFRSKVIRGPFPVRNPLNRSLEMVVQDSSLVLHNVNADGKITWSDSLQQALAGEVIQATFGSDGKTKYLFATENKIHCLDRSGKEVANFPYYLPDSVQIQRLTVVDWDNHGDHRLLVDDDLGNLYLFDEAGDLQPGWQPVKLEARLAAEPQLVRVGAKNVVLAVLENGYVYALNEEGEPYPGFPFSVGGPINSGAFGKAGVNLRKSEFTLVTVRGEVITFNLSGEITKRHQLVRPDRYARFTLIPESHKKSFLIARQSQGRVTLLNPEYRLLLERNFFTSSPKIVQYFLFGGERIVYVITETGPAKTYLFDGKAKPIGNLVIENRMPVSLFYNEPTDQYQLYKVYGRELKKISIKR</sequence>
<keyword evidence="3" id="KW-1185">Reference proteome</keyword>
<dbReference type="EMBL" id="VTWT01000002">
    <property type="protein sequence ID" value="KAA9340756.1"/>
    <property type="molecule type" value="Genomic_DNA"/>
</dbReference>
<reference evidence="2 3" key="1">
    <citation type="submission" date="2019-09" db="EMBL/GenBank/DDBJ databases">
        <title>Genome sequence of Adhaeribacter sp. M2.</title>
        <authorList>
            <person name="Srinivasan S."/>
        </authorList>
    </citation>
    <scope>NUCLEOTIDE SEQUENCE [LARGE SCALE GENOMIC DNA]</scope>
    <source>
        <strain evidence="2 3">M2</strain>
    </source>
</reference>
<dbReference type="RefSeq" id="WP_150902683.1">
    <property type="nucleotide sequence ID" value="NZ_VTWT01000002.1"/>
</dbReference>
<keyword evidence="1" id="KW-0472">Membrane</keyword>
<dbReference type="InterPro" id="IPR015943">
    <property type="entry name" value="WD40/YVTN_repeat-like_dom_sf"/>
</dbReference>
<dbReference type="Gene3D" id="2.130.10.10">
    <property type="entry name" value="YVTN repeat-like/Quinoprotein amine dehydrogenase"/>
    <property type="match status" value="1"/>
</dbReference>
<dbReference type="AlphaFoldDB" id="A0A5N1J2M5"/>
<organism evidence="2 3">
    <name type="scientific">Adhaeribacter soli</name>
    <dbReference type="NCBI Taxonomy" id="2607655"/>
    <lineage>
        <taxon>Bacteria</taxon>
        <taxon>Pseudomonadati</taxon>
        <taxon>Bacteroidota</taxon>
        <taxon>Cytophagia</taxon>
        <taxon>Cytophagales</taxon>
        <taxon>Hymenobacteraceae</taxon>
        <taxon>Adhaeribacter</taxon>
    </lineage>
</organism>
<gene>
    <name evidence="2" type="ORF">F0P94_04835</name>
</gene>
<evidence type="ECO:0000313" key="3">
    <source>
        <dbReference type="Proteomes" id="UP000326570"/>
    </source>
</evidence>
<accession>A0A5N1J2M5</accession>
<protein>
    <submittedName>
        <fullName evidence="2">PQQ-like beta-propeller repeat protein</fullName>
    </submittedName>
</protein>
<keyword evidence="1" id="KW-0812">Transmembrane</keyword>
<keyword evidence="1" id="KW-1133">Transmembrane helix</keyword>
<dbReference type="Proteomes" id="UP000326570">
    <property type="component" value="Unassembled WGS sequence"/>
</dbReference>
<dbReference type="SUPFAM" id="SSF69322">
    <property type="entry name" value="Tricorn protease domain 2"/>
    <property type="match status" value="1"/>
</dbReference>
<evidence type="ECO:0000256" key="1">
    <source>
        <dbReference type="SAM" id="Phobius"/>
    </source>
</evidence>
<name>A0A5N1J2M5_9BACT</name>